<keyword evidence="2 6" id="KW-0540">Nuclease</keyword>
<comment type="cofactor">
    <cofactor evidence="6">
        <name>Mg(2+)</name>
        <dbReference type="ChEBI" id="CHEBI:18420"/>
    </cofactor>
</comment>
<keyword evidence="4 6" id="KW-0378">Hydrolase</keyword>
<keyword evidence="3 6" id="KW-0479">Metal-binding</keyword>
<dbReference type="InterPro" id="IPR002716">
    <property type="entry name" value="PIN_dom"/>
</dbReference>
<evidence type="ECO:0000256" key="5">
    <source>
        <dbReference type="ARBA" id="ARBA00022842"/>
    </source>
</evidence>
<dbReference type="GeneID" id="97483898"/>
<dbReference type="InterPro" id="IPR022907">
    <property type="entry name" value="VapC_family"/>
</dbReference>
<keyword evidence="10" id="KW-1185">Reference proteome</keyword>
<accession>A0A8H9LLW2</accession>
<evidence type="ECO:0000313" key="10">
    <source>
        <dbReference type="Proteomes" id="UP000037395"/>
    </source>
</evidence>
<gene>
    <name evidence="6 8" type="primary">vapC</name>
    <name evidence="8" type="ORF">GCM10010502_07230</name>
    <name evidence="9" type="ORF">HS99_0012370</name>
</gene>
<dbReference type="Gene3D" id="3.40.50.1010">
    <property type="entry name" value="5'-nuclease"/>
    <property type="match status" value="1"/>
</dbReference>
<keyword evidence="5 6" id="KW-0460">Magnesium</keyword>
<sequence length="144" mass="15406">MIYLDSCALLKLLVTETESAALRTFLSSHGSEGHATSALAQVEVPRALIRVGAPQQVLDAAADLLDRVLRVRLSDPVLRAASRFPTRHPRTLDAIHLASAEHLEHALTAFVTYDKRLAEAADERDLPVTAPGWVPGAEPGGSPA</sequence>
<reference evidence="9" key="4">
    <citation type="submission" date="2016-08" db="EMBL/GenBank/DDBJ databases">
        <title>Sequencing, Assembly and Comparative Genomics of S. aureofaciens ATCC 10762.</title>
        <authorList>
            <person name="Gradnigo J.S."/>
            <person name="Johnson N."/>
            <person name="Somerville G.A."/>
        </authorList>
    </citation>
    <scope>NUCLEOTIDE SEQUENCE [LARGE SCALE GENOMIC DNA]</scope>
    <source>
        <strain evidence="9">ATCC 10762</strain>
    </source>
</reference>
<dbReference type="GO" id="GO:0004540">
    <property type="term" value="F:RNA nuclease activity"/>
    <property type="evidence" value="ECO:0007669"/>
    <property type="project" value="InterPro"/>
</dbReference>
<reference evidence="8" key="5">
    <citation type="submission" date="2020-09" db="EMBL/GenBank/DDBJ databases">
        <authorList>
            <person name="Sun Q."/>
            <person name="Ohkuma M."/>
        </authorList>
    </citation>
    <scope>NUCLEOTIDE SEQUENCE</scope>
    <source>
        <strain evidence="8">JCM 4434</strain>
    </source>
</reference>
<dbReference type="CDD" id="cd09874">
    <property type="entry name" value="PIN_MT3492-like"/>
    <property type="match status" value="1"/>
</dbReference>
<evidence type="ECO:0000256" key="1">
    <source>
        <dbReference type="ARBA" id="ARBA00022649"/>
    </source>
</evidence>
<dbReference type="KEGG" id="kau:B6264_17595"/>
<protein>
    <recommendedName>
        <fullName evidence="6">Ribonuclease VapC</fullName>
        <shortName evidence="6">RNase VapC</shortName>
        <ecNumber evidence="6">3.1.-.-</ecNumber>
    </recommendedName>
    <alternativeName>
        <fullName evidence="6">Toxin VapC</fullName>
    </alternativeName>
</protein>
<dbReference type="SUPFAM" id="SSF88723">
    <property type="entry name" value="PIN domain-like"/>
    <property type="match status" value="1"/>
</dbReference>
<comment type="caution">
    <text evidence="9">The sequence shown here is derived from an EMBL/GenBank/DDBJ whole genome shotgun (WGS) entry which is preliminary data.</text>
</comment>
<dbReference type="GO" id="GO:0000287">
    <property type="term" value="F:magnesium ion binding"/>
    <property type="evidence" value="ECO:0007669"/>
    <property type="project" value="UniProtKB-UniRule"/>
</dbReference>
<evidence type="ECO:0000259" key="7">
    <source>
        <dbReference type="Pfam" id="PF01850"/>
    </source>
</evidence>
<evidence type="ECO:0000256" key="2">
    <source>
        <dbReference type="ARBA" id="ARBA00022722"/>
    </source>
</evidence>
<evidence type="ECO:0000256" key="6">
    <source>
        <dbReference type="HAMAP-Rule" id="MF_00265"/>
    </source>
</evidence>
<dbReference type="OrthoDB" id="4750219at2"/>
<evidence type="ECO:0000256" key="4">
    <source>
        <dbReference type="ARBA" id="ARBA00022801"/>
    </source>
</evidence>
<dbReference type="AlphaFoldDB" id="A0A1E7MY60"/>
<keyword evidence="6" id="KW-0800">Toxin</keyword>
<feature type="binding site" evidence="6">
    <location>
        <position position="93"/>
    </location>
    <ligand>
        <name>Mg(2+)</name>
        <dbReference type="ChEBI" id="CHEBI:18420"/>
    </ligand>
</feature>
<dbReference type="RefSeq" id="WP_030553467.1">
    <property type="nucleotide sequence ID" value="NZ_BMUB01000002.1"/>
</dbReference>
<proteinExistence type="inferred from homology"/>
<dbReference type="EMBL" id="BMUB01000002">
    <property type="protein sequence ID" value="GGU59439.1"/>
    <property type="molecule type" value="Genomic_DNA"/>
</dbReference>
<feature type="domain" description="PIN" evidence="7">
    <location>
        <begin position="2"/>
        <end position="121"/>
    </location>
</feature>
<name>A0A1E7MY60_KITAU</name>
<dbReference type="EC" id="3.1.-.-" evidence="6"/>
<dbReference type="Proteomes" id="UP000610124">
    <property type="component" value="Unassembled WGS sequence"/>
</dbReference>
<accession>A0A1E7MY60</accession>
<dbReference type="GO" id="GO:0090729">
    <property type="term" value="F:toxin activity"/>
    <property type="evidence" value="ECO:0007669"/>
    <property type="project" value="UniProtKB-KW"/>
</dbReference>
<organism evidence="9 10">
    <name type="scientific">Kitasatospora aureofaciens</name>
    <name type="common">Streptomyces aureofaciens</name>
    <dbReference type="NCBI Taxonomy" id="1894"/>
    <lineage>
        <taxon>Bacteria</taxon>
        <taxon>Bacillati</taxon>
        <taxon>Actinomycetota</taxon>
        <taxon>Actinomycetes</taxon>
        <taxon>Kitasatosporales</taxon>
        <taxon>Streptomycetaceae</taxon>
        <taxon>Kitasatospora</taxon>
    </lineage>
</organism>
<dbReference type="Proteomes" id="UP000037395">
    <property type="component" value="Unassembled WGS sequence"/>
</dbReference>
<evidence type="ECO:0000313" key="8">
    <source>
        <dbReference type="EMBL" id="GGU59439.1"/>
    </source>
</evidence>
<keyword evidence="1 6" id="KW-1277">Toxin-antitoxin system</keyword>
<reference evidence="8" key="1">
    <citation type="journal article" date="2014" name="Int. J. Syst. Evol. Microbiol.">
        <title>Complete genome sequence of Corynebacterium casei LMG S-19264T (=DSM 44701T), isolated from a smear-ripened cheese.</title>
        <authorList>
            <consortium name="US DOE Joint Genome Institute (JGI-PGF)"/>
            <person name="Walter F."/>
            <person name="Albersmeier A."/>
            <person name="Kalinowski J."/>
            <person name="Ruckert C."/>
        </authorList>
    </citation>
    <scope>NUCLEOTIDE SEQUENCE</scope>
    <source>
        <strain evidence="8">JCM 4434</strain>
    </source>
</reference>
<feature type="binding site" evidence="6">
    <location>
        <position position="5"/>
    </location>
    <ligand>
        <name>Mg(2+)</name>
        <dbReference type="ChEBI" id="CHEBI:18420"/>
    </ligand>
</feature>
<comment type="function">
    <text evidence="6">Toxic component of a toxin-antitoxin (TA) system. An RNase.</text>
</comment>
<dbReference type="EMBL" id="JPRF03000065">
    <property type="protein sequence ID" value="OEV33380.1"/>
    <property type="molecule type" value="Genomic_DNA"/>
</dbReference>
<dbReference type="Pfam" id="PF01850">
    <property type="entry name" value="PIN"/>
    <property type="match status" value="1"/>
</dbReference>
<reference evidence="9 10" key="2">
    <citation type="submission" date="2014-07" db="EMBL/GenBank/DDBJ databases">
        <authorList>
            <person name="Zhang J.E."/>
            <person name="Yang H."/>
            <person name="Guo J."/>
            <person name="Deng Z."/>
            <person name="Luo H."/>
            <person name="Luo M."/>
            <person name="Zhao B."/>
        </authorList>
    </citation>
    <scope>NUCLEOTIDE SEQUENCE [LARGE SCALE GENOMIC DNA]</scope>
    <source>
        <strain evidence="9">ATCC 10762</strain>
        <strain evidence="10">ATCC 10762 / DSM 40127 / CCM 3239 / JCM 4008 / LMG 5968 / NBRC 12843 / NCIMB 8234 / A-377</strain>
    </source>
</reference>
<dbReference type="GO" id="GO:0016787">
    <property type="term" value="F:hydrolase activity"/>
    <property type="evidence" value="ECO:0007669"/>
    <property type="project" value="UniProtKB-KW"/>
</dbReference>
<evidence type="ECO:0000313" key="9">
    <source>
        <dbReference type="EMBL" id="OEV33380.1"/>
    </source>
</evidence>
<comment type="similarity">
    <text evidence="6">Belongs to the PINc/VapC protein family.</text>
</comment>
<dbReference type="InterPro" id="IPR029060">
    <property type="entry name" value="PIN-like_dom_sf"/>
</dbReference>
<evidence type="ECO:0000256" key="3">
    <source>
        <dbReference type="ARBA" id="ARBA00022723"/>
    </source>
</evidence>
<dbReference type="HAMAP" id="MF_00265">
    <property type="entry name" value="VapC_Nob1"/>
    <property type="match status" value="1"/>
</dbReference>
<reference evidence="10" key="3">
    <citation type="submission" date="2016-08" db="EMBL/GenBank/DDBJ databases">
        <title>Sequencing, assembly and comparative genomics of S. aureofaciens ATCC 10762.</title>
        <authorList>
            <person name="Gradnigo J.S."/>
            <person name="Johnson N."/>
            <person name="Somerville G.A."/>
        </authorList>
    </citation>
    <scope>NUCLEOTIDE SEQUENCE [LARGE SCALE GENOMIC DNA]</scope>
    <source>
        <strain evidence="10">ATCC 10762 / DSM 40127 / CCM 3239 / JCM 4008 / LMG 5968 / NBRC 12843 / NCIMB 8234 / A-377</strain>
    </source>
</reference>